<sequence length="211" mass="23986">MNDRVDFYDGLNEAECRMYESIDDFLSLSRRFSRKALKGKRDLAVIFCLVMGALGLTLCVVIDRESYMILGVGYFAVMAIAAAVAWYKGRKDFFPEAERVNNIIRNDGLEAVYNDLMRASPVVGNDTVSGGRYLFTKGRAMCRLENIGRVYVKYVSYGRHGSYYACAEVADETGIYQHIMVRLPVFRKDQTLEKIRQDLFSLKMGASVQDK</sequence>
<dbReference type="Proteomes" id="UP000186015">
    <property type="component" value="Unassembled WGS sequence"/>
</dbReference>
<keyword evidence="1" id="KW-0812">Transmembrane</keyword>
<accession>A0A1H7K3P1</accession>
<dbReference type="AlphaFoldDB" id="A0A1H7K3P1"/>
<proteinExistence type="predicted"/>
<dbReference type="RefSeq" id="WP_074832378.1">
    <property type="nucleotide sequence ID" value="NZ_FOAT01000006.1"/>
</dbReference>
<organism evidence="2 3">
    <name type="scientific">Ruminococcus albus</name>
    <dbReference type="NCBI Taxonomy" id="1264"/>
    <lineage>
        <taxon>Bacteria</taxon>
        <taxon>Bacillati</taxon>
        <taxon>Bacillota</taxon>
        <taxon>Clostridia</taxon>
        <taxon>Eubacteriales</taxon>
        <taxon>Oscillospiraceae</taxon>
        <taxon>Ruminococcus</taxon>
    </lineage>
</organism>
<feature type="transmembrane region" description="Helical" evidence="1">
    <location>
        <begin position="68"/>
        <end position="87"/>
    </location>
</feature>
<evidence type="ECO:0000313" key="2">
    <source>
        <dbReference type="EMBL" id="SEK80567.1"/>
    </source>
</evidence>
<dbReference type="EMBL" id="FOAT01000006">
    <property type="protein sequence ID" value="SEK80567.1"/>
    <property type="molecule type" value="Genomic_DNA"/>
</dbReference>
<reference evidence="2 3" key="1">
    <citation type="submission" date="2016-10" db="EMBL/GenBank/DDBJ databases">
        <authorList>
            <person name="de Groot N.N."/>
        </authorList>
    </citation>
    <scope>NUCLEOTIDE SEQUENCE [LARGE SCALE GENOMIC DNA]</scope>
    <source>
        <strain evidence="2 3">KH2T6</strain>
    </source>
</reference>
<keyword evidence="1" id="KW-0472">Membrane</keyword>
<dbReference type="OrthoDB" id="1820758at2"/>
<gene>
    <name evidence="2" type="ORF">SAMN05216469_10613</name>
</gene>
<name>A0A1H7K3P1_RUMAL</name>
<protein>
    <submittedName>
        <fullName evidence="2">Uncharacterized protein</fullName>
    </submittedName>
</protein>
<evidence type="ECO:0000256" key="1">
    <source>
        <dbReference type="SAM" id="Phobius"/>
    </source>
</evidence>
<evidence type="ECO:0000313" key="3">
    <source>
        <dbReference type="Proteomes" id="UP000186015"/>
    </source>
</evidence>
<keyword evidence="1" id="KW-1133">Transmembrane helix</keyword>
<feature type="transmembrane region" description="Helical" evidence="1">
    <location>
        <begin position="43"/>
        <end position="62"/>
    </location>
</feature>